<dbReference type="AlphaFoldDB" id="A0A934VE52"/>
<comment type="caution">
    <text evidence="4">The sequence shown here is derived from an EMBL/GenBank/DDBJ whole genome shotgun (WGS) entry which is preliminary data.</text>
</comment>
<reference evidence="4" key="1">
    <citation type="submission" date="2021-01" db="EMBL/GenBank/DDBJ databases">
        <title>Modified the classification status of verrucomicrobia.</title>
        <authorList>
            <person name="Feng X."/>
        </authorList>
    </citation>
    <scope>NUCLEOTIDE SEQUENCE</scope>
    <source>
        <strain evidence="4">JCM 18052</strain>
    </source>
</reference>
<keyword evidence="5" id="KW-1185">Reference proteome</keyword>
<dbReference type="EMBL" id="JAENIK010000013">
    <property type="protein sequence ID" value="MBK1818259.1"/>
    <property type="molecule type" value="Genomic_DNA"/>
</dbReference>
<dbReference type="PANTHER" id="PTHR34106">
    <property type="entry name" value="GLYCOSIDASE"/>
    <property type="match status" value="1"/>
</dbReference>
<dbReference type="GO" id="GO:0016757">
    <property type="term" value="F:glycosyltransferase activity"/>
    <property type="evidence" value="ECO:0007669"/>
    <property type="project" value="UniProtKB-KW"/>
</dbReference>
<evidence type="ECO:0000256" key="2">
    <source>
        <dbReference type="ARBA" id="ARBA00022679"/>
    </source>
</evidence>
<keyword evidence="2" id="KW-0808">Transferase</keyword>
<evidence type="ECO:0000313" key="5">
    <source>
        <dbReference type="Proteomes" id="UP000600139"/>
    </source>
</evidence>
<evidence type="ECO:0008006" key="6">
    <source>
        <dbReference type="Google" id="ProtNLM"/>
    </source>
</evidence>
<organism evidence="4 5">
    <name type="scientific">Luteolibacter yonseiensis</name>
    <dbReference type="NCBI Taxonomy" id="1144680"/>
    <lineage>
        <taxon>Bacteria</taxon>
        <taxon>Pseudomonadati</taxon>
        <taxon>Verrucomicrobiota</taxon>
        <taxon>Verrucomicrobiia</taxon>
        <taxon>Verrucomicrobiales</taxon>
        <taxon>Verrucomicrobiaceae</taxon>
        <taxon>Luteolibacter</taxon>
    </lineage>
</organism>
<evidence type="ECO:0000313" key="4">
    <source>
        <dbReference type="EMBL" id="MBK1818259.1"/>
    </source>
</evidence>
<dbReference type="Proteomes" id="UP000600139">
    <property type="component" value="Unassembled WGS sequence"/>
</dbReference>
<dbReference type="PANTHER" id="PTHR34106:SF5">
    <property type="entry name" value="GLYCOSIDASE"/>
    <property type="match status" value="1"/>
</dbReference>
<keyword evidence="1" id="KW-0328">Glycosyltransferase</keyword>
<evidence type="ECO:0000256" key="1">
    <source>
        <dbReference type="ARBA" id="ARBA00022676"/>
    </source>
</evidence>
<name>A0A934VE52_9BACT</name>
<proteinExistence type="inferred from homology"/>
<comment type="similarity">
    <text evidence="3">Belongs to the glycosyl hydrolase 130 family.</text>
</comment>
<dbReference type="Pfam" id="PF04041">
    <property type="entry name" value="Glyco_hydro_130"/>
    <property type="match status" value="1"/>
</dbReference>
<protein>
    <recommendedName>
        <fullName evidence="6">Glycosidase</fullName>
    </recommendedName>
</protein>
<dbReference type="Gene3D" id="2.115.10.20">
    <property type="entry name" value="Glycosyl hydrolase domain, family 43"/>
    <property type="match status" value="1"/>
</dbReference>
<evidence type="ECO:0000256" key="3">
    <source>
        <dbReference type="ARBA" id="ARBA00024356"/>
    </source>
</evidence>
<sequence>MSTVYENDRIIFAPGDVDLRLSPLRGSLLEATFVLGAFNPGLTVLPSGNLLMMVRIAEALAHPIKENNVRALRWDEDLGYVTDEYPLESVDASDPRKFHFLEGPSKVMALTSLSWLLPVELSSGGERIERVHYDKVIQPQAGFQEYGIEDPRISRVDGTYYMTTCSVSAERHSTVLYTSIDGINYSMRGIILDHQNKDMVIFEGKSAGKFHALTRPMGELYFAYPSRSPHAPGPSINLASSPDALHWKPADKPFIRPRKLSASAVKVGGGTPPILTDRGWLMVYHGVEEGGTVGIYRTFWALLDPEDPSVLLEVHDDAPLLESRSELTSDIPNPYLTDVVFSTGIVELEHEYLIASGENDLACRLTRIPKSTFKPTK</sequence>
<gene>
    <name evidence="4" type="ORF">JIN84_21740</name>
</gene>
<dbReference type="InterPro" id="IPR007184">
    <property type="entry name" value="Mannoside_phosphorylase"/>
</dbReference>
<dbReference type="SUPFAM" id="SSF75005">
    <property type="entry name" value="Arabinanase/levansucrase/invertase"/>
    <property type="match status" value="1"/>
</dbReference>
<dbReference type="RefSeq" id="WP_200353208.1">
    <property type="nucleotide sequence ID" value="NZ_BAABHZ010000002.1"/>
</dbReference>
<accession>A0A934VE52</accession>
<dbReference type="InterPro" id="IPR023296">
    <property type="entry name" value="Glyco_hydro_beta-prop_sf"/>
</dbReference>